<dbReference type="Pfam" id="PF04457">
    <property type="entry name" value="MJ1316"/>
    <property type="match status" value="1"/>
</dbReference>
<evidence type="ECO:0000256" key="1">
    <source>
        <dbReference type="SAM" id="MobiDB-lite"/>
    </source>
</evidence>
<feature type="compositionally biased region" description="Low complexity" evidence="1">
    <location>
        <begin position="170"/>
        <end position="179"/>
    </location>
</feature>
<protein>
    <recommendedName>
        <fullName evidence="2">MJ1316 RNA cyclic group end recognition domain-containing protein</fullName>
    </recommendedName>
</protein>
<accession>A0A9P4HVX5</accession>
<dbReference type="Proteomes" id="UP000799776">
    <property type="component" value="Unassembled WGS sequence"/>
</dbReference>
<gene>
    <name evidence="3" type="ORF">K490DRAFT_63014</name>
</gene>
<dbReference type="OrthoDB" id="10263155at2759"/>
<evidence type="ECO:0000259" key="2">
    <source>
        <dbReference type="Pfam" id="PF04457"/>
    </source>
</evidence>
<proteinExistence type="predicted"/>
<reference evidence="3" key="1">
    <citation type="journal article" date="2020" name="Stud. Mycol.">
        <title>101 Dothideomycetes genomes: a test case for predicting lifestyles and emergence of pathogens.</title>
        <authorList>
            <person name="Haridas S."/>
            <person name="Albert R."/>
            <person name="Binder M."/>
            <person name="Bloem J."/>
            <person name="Labutti K."/>
            <person name="Salamov A."/>
            <person name="Andreopoulos B."/>
            <person name="Baker S."/>
            <person name="Barry K."/>
            <person name="Bills G."/>
            <person name="Bluhm B."/>
            <person name="Cannon C."/>
            <person name="Castanera R."/>
            <person name="Culley D."/>
            <person name="Daum C."/>
            <person name="Ezra D."/>
            <person name="Gonzalez J."/>
            <person name="Henrissat B."/>
            <person name="Kuo A."/>
            <person name="Liang C."/>
            <person name="Lipzen A."/>
            <person name="Lutzoni F."/>
            <person name="Magnuson J."/>
            <person name="Mondo S."/>
            <person name="Nolan M."/>
            <person name="Ohm R."/>
            <person name="Pangilinan J."/>
            <person name="Park H.-J."/>
            <person name="Ramirez L."/>
            <person name="Alfaro M."/>
            <person name="Sun H."/>
            <person name="Tritt A."/>
            <person name="Yoshinaga Y."/>
            <person name="Zwiers L.-H."/>
            <person name="Turgeon B."/>
            <person name="Goodwin S."/>
            <person name="Spatafora J."/>
            <person name="Crous P."/>
            <person name="Grigoriev I."/>
        </authorList>
    </citation>
    <scope>NUCLEOTIDE SEQUENCE</scope>
    <source>
        <strain evidence="3">CBS 121410</strain>
    </source>
</reference>
<feature type="region of interest" description="Disordered" evidence="1">
    <location>
        <begin position="202"/>
        <end position="240"/>
    </location>
</feature>
<dbReference type="AlphaFoldDB" id="A0A9P4HVX5"/>
<feature type="compositionally biased region" description="Low complexity" evidence="1">
    <location>
        <begin position="228"/>
        <end position="237"/>
    </location>
</feature>
<evidence type="ECO:0000313" key="3">
    <source>
        <dbReference type="EMBL" id="KAF2090140.1"/>
    </source>
</evidence>
<sequence>MAASRAAQSPSPAPDLADSQSFLDAYGHYLAVTLHSPASSTIVPEAFLAWLDCCCHALCNEIYAAMLPVLVHPHPAIFAPSPSLANPLRYLIGVSAAHPSDPDLTARLTCGLQAFLSQLRQHSTLLAPKALGGSGLWLNARYLARSDLTLAVGTSASEHTSIALSPRPITLPTSQQTPSPSQPLPPSALAAIRSSLLIVDEPDPSATPTLSADATRPSARARTCIPPSSSNSSSSSSAAVKLRPASDVLARLRWDQALGGPDAYVVGYWDRFVGVVEIGAGKWERESTNEEWVPMHRVEYVRRAEGEGGDGGGGGGEKGAEAGSGKWNGDDGLVWHRGRRIDRIFGSGVKHDPATEAKNETA</sequence>
<evidence type="ECO:0000313" key="4">
    <source>
        <dbReference type="Proteomes" id="UP000799776"/>
    </source>
</evidence>
<dbReference type="EMBL" id="ML978713">
    <property type="protein sequence ID" value="KAF2090140.1"/>
    <property type="molecule type" value="Genomic_DNA"/>
</dbReference>
<dbReference type="InterPro" id="IPR040459">
    <property type="entry name" value="MJ1316"/>
</dbReference>
<feature type="region of interest" description="Disordered" evidence="1">
    <location>
        <begin position="163"/>
        <end position="186"/>
    </location>
</feature>
<keyword evidence="4" id="KW-1185">Reference proteome</keyword>
<name>A0A9P4HVX5_9PEZI</name>
<feature type="domain" description="MJ1316 RNA cyclic group end recognition" evidence="2">
    <location>
        <begin position="242"/>
        <end position="305"/>
    </location>
</feature>
<organism evidence="3 4">
    <name type="scientific">Saccharata proteae CBS 121410</name>
    <dbReference type="NCBI Taxonomy" id="1314787"/>
    <lineage>
        <taxon>Eukaryota</taxon>
        <taxon>Fungi</taxon>
        <taxon>Dikarya</taxon>
        <taxon>Ascomycota</taxon>
        <taxon>Pezizomycotina</taxon>
        <taxon>Dothideomycetes</taxon>
        <taxon>Dothideomycetes incertae sedis</taxon>
        <taxon>Botryosphaeriales</taxon>
        <taxon>Saccharataceae</taxon>
        <taxon>Saccharata</taxon>
    </lineage>
</organism>
<comment type="caution">
    <text evidence="3">The sequence shown here is derived from an EMBL/GenBank/DDBJ whole genome shotgun (WGS) entry which is preliminary data.</text>
</comment>
<feature type="region of interest" description="Disordered" evidence="1">
    <location>
        <begin position="304"/>
        <end position="333"/>
    </location>
</feature>